<sequence>MTGARFGGAIEKTRRNAAAGWLVVVLLAGLASWLGVAGSYRWLSLTGMAIVLIVLPAAVLRDPSAMPPWELLLVVAIPVVDAAILDETALSPIAVYLAVAAVALIVAVDVHTFTPVRMNRPFAVALVIIATLAIGATWNVAQWIADIALGTSYLVGGRTQDAANHAMMIDFLFATIAGSVAGVVFTGYLRYRSFDSTANTAAPREAPAVEPDPTPSLIRDRFAISEKRIRRLSWPMQIVLGGLLVYGLVVRDVPTITNAGIALTVTFLPAFLERNYRLPIEPELVIWLTAAAFLHTLGSAGLYDSIGQWDSLTHAMSASLVAATGYTIVRAIDLHADSVYLPAKTMFAFILLFVLAVGVVWELVEFAIDLAALRFGFEAVLAQHGVNDTVGDLLYNLAGAIVAATLGATYLTNVSHQLVGRFSE</sequence>
<keyword evidence="1" id="KW-0472">Membrane</keyword>
<dbReference type="EMBL" id="CP058529">
    <property type="protein sequence ID" value="QLG29447.1"/>
    <property type="molecule type" value="Genomic_DNA"/>
</dbReference>
<feature type="transmembrane region" description="Helical" evidence="1">
    <location>
        <begin position="393"/>
        <end position="411"/>
    </location>
</feature>
<reference evidence="2 3" key="1">
    <citation type="submission" date="2020-07" db="EMBL/GenBank/DDBJ databases">
        <title>Gai3-2, isolated from salt lake.</title>
        <authorList>
            <person name="Cui H."/>
            <person name="Shi X."/>
        </authorList>
    </citation>
    <scope>NUCLEOTIDE SEQUENCE [LARGE SCALE GENOMIC DNA]</scope>
    <source>
        <strain evidence="2 3">Gai3-2</strain>
    </source>
</reference>
<evidence type="ECO:0008006" key="4">
    <source>
        <dbReference type="Google" id="ProtNLM"/>
    </source>
</evidence>
<feature type="transmembrane region" description="Helical" evidence="1">
    <location>
        <begin position="122"/>
        <end position="145"/>
    </location>
</feature>
<feature type="transmembrane region" description="Helical" evidence="1">
    <location>
        <begin position="284"/>
        <end position="303"/>
    </location>
</feature>
<feature type="transmembrane region" description="Helical" evidence="1">
    <location>
        <begin position="18"/>
        <end position="36"/>
    </location>
</feature>
<keyword evidence="1" id="KW-1133">Transmembrane helix</keyword>
<dbReference type="KEGG" id="halg:HUG10_07335"/>
<name>A0A7D5GNP6_9EURY</name>
<accession>A0A7D5GNP6</accession>
<feature type="transmembrane region" description="Helical" evidence="1">
    <location>
        <begin position="91"/>
        <end position="110"/>
    </location>
</feature>
<dbReference type="RefSeq" id="WP_179171021.1">
    <property type="nucleotide sequence ID" value="NZ_CP058529.1"/>
</dbReference>
<feature type="transmembrane region" description="Helical" evidence="1">
    <location>
        <begin position="165"/>
        <end position="189"/>
    </location>
</feature>
<feature type="transmembrane region" description="Helical" evidence="1">
    <location>
        <begin position="232"/>
        <end position="249"/>
    </location>
</feature>
<keyword evidence="1" id="KW-0812">Transmembrane</keyword>
<feature type="transmembrane region" description="Helical" evidence="1">
    <location>
        <begin position="255"/>
        <end position="272"/>
    </location>
</feature>
<keyword evidence="3" id="KW-1185">Reference proteome</keyword>
<evidence type="ECO:0000313" key="3">
    <source>
        <dbReference type="Proteomes" id="UP000509750"/>
    </source>
</evidence>
<gene>
    <name evidence="2" type="ORF">HUG10_07335</name>
</gene>
<dbReference type="AlphaFoldDB" id="A0A7D5GNP6"/>
<feature type="transmembrane region" description="Helical" evidence="1">
    <location>
        <begin position="315"/>
        <end position="334"/>
    </location>
</feature>
<dbReference type="InterPro" id="IPR014509">
    <property type="entry name" value="YjdF-like"/>
</dbReference>
<evidence type="ECO:0000256" key="1">
    <source>
        <dbReference type="SAM" id="Phobius"/>
    </source>
</evidence>
<protein>
    <recommendedName>
        <fullName evidence="4">DUF2238 domain-containing protein</fullName>
    </recommendedName>
</protein>
<organism evidence="2 3">
    <name type="scientific">Halorarum halophilum</name>
    <dbReference type="NCBI Taxonomy" id="2743090"/>
    <lineage>
        <taxon>Archaea</taxon>
        <taxon>Methanobacteriati</taxon>
        <taxon>Methanobacteriota</taxon>
        <taxon>Stenosarchaea group</taxon>
        <taxon>Halobacteria</taxon>
        <taxon>Halobacteriales</taxon>
        <taxon>Haloferacaceae</taxon>
        <taxon>Halorarum</taxon>
    </lineage>
</organism>
<dbReference type="Pfam" id="PF09997">
    <property type="entry name" value="DUF2238"/>
    <property type="match status" value="1"/>
</dbReference>
<dbReference type="GeneID" id="71841853"/>
<proteinExistence type="predicted"/>
<dbReference type="Proteomes" id="UP000509750">
    <property type="component" value="Chromosome"/>
</dbReference>
<feature type="transmembrane region" description="Helical" evidence="1">
    <location>
        <begin position="346"/>
        <end position="373"/>
    </location>
</feature>
<evidence type="ECO:0000313" key="2">
    <source>
        <dbReference type="EMBL" id="QLG29447.1"/>
    </source>
</evidence>